<gene>
    <name evidence="1" type="ORF">Daus18300_010773</name>
</gene>
<proteinExistence type="predicted"/>
<dbReference type="EMBL" id="JAWRVE010000122">
    <property type="protein sequence ID" value="KAL1856401.1"/>
    <property type="molecule type" value="Genomic_DNA"/>
</dbReference>
<name>A0ABR3W997_9PEZI</name>
<protein>
    <submittedName>
        <fullName evidence="1">Uncharacterized protein</fullName>
    </submittedName>
</protein>
<organism evidence="1 2">
    <name type="scientific">Diaporthe australafricana</name>
    <dbReference type="NCBI Taxonomy" id="127596"/>
    <lineage>
        <taxon>Eukaryota</taxon>
        <taxon>Fungi</taxon>
        <taxon>Dikarya</taxon>
        <taxon>Ascomycota</taxon>
        <taxon>Pezizomycotina</taxon>
        <taxon>Sordariomycetes</taxon>
        <taxon>Sordariomycetidae</taxon>
        <taxon>Diaporthales</taxon>
        <taxon>Diaporthaceae</taxon>
        <taxon>Diaporthe</taxon>
    </lineage>
</organism>
<sequence>MASATMKCLIIILVGIAIVICGVIDSFRRLPDDNKAENTITKTPNASIVSINNAFLNLTAPAELSIHVHASNVSVEPIRWSLYSLQALGDKHTSTSHYSFEAFIKPNVYAVLCNASVYSLDGRLDGVDDAECKTPIGLGPYHNNSIPVTFHFAWRRVLDTLGDVGYLLVVKSNAPGVTHACPTFPYDTCWAQGLYWVPETYIKATDGGDRYTGPEMIHIDGTYCRARMEECVWSEYLY</sequence>
<accession>A0ABR3W997</accession>
<keyword evidence="2" id="KW-1185">Reference proteome</keyword>
<evidence type="ECO:0000313" key="2">
    <source>
        <dbReference type="Proteomes" id="UP001583177"/>
    </source>
</evidence>
<evidence type="ECO:0000313" key="1">
    <source>
        <dbReference type="EMBL" id="KAL1856401.1"/>
    </source>
</evidence>
<dbReference type="Proteomes" id="UP001583177">
    <property type="component" value="Unassembled WGS sequence"/>
</dbReference>
<comment type="caution">
    <text evidence="1">The sequence shown here is derived from an EMBL/GenBank/DDBJ whole genome shotgun (WGS) entry which is preliminary data.</text>
</comment>
<reference evidence="1 2" key="1">
    <citation type="journal article" date="2024" name="IMA Fungus">
        <title>IMA Genome - F19 : A genome assembly and annotation guide to empower mycologists, including annotated draft genome sequences of Ceratocystis pirilliformis, Diaporthe australafricana, Fusarium ophioides, Paecilomyces lecythidis, and Sporothrix stenoceras.</title>
        <authorList>
            <person name="Aylward J."/>
            <person name="Wilson A.M."/>
            <person name="Visagie C.M."/>
            <person name="Spraker J."/>
            <person name="Barnes I."/>
            <person name="Buitendag C."/>
            <person name="Ceriani C."/>
            <person name="Del Mar Angel L."/>
            <person name="du Plessis D."/>
            <person name="Fuchs T."/>
            <person name="Gasser K."/>
            <person name="Kramer D."/>
            <person name="Li W."/>
            <person name="Munsamy K."/>
            <person name="Piso A."/>
            <person name="Price J.L."/>
            <person name="Sonnekus B."/>
            <person name="Thomas C."/>
            <person name="van der Nest A."/>
            <person name="van Dijk A."/>
            <person name="van Heerden A."/>
            <person name="van Vuuren N."/>
            <person name="Yilmaz N."/>
            <person name="Duong T.A."/>
            <person name="van der Merwe N.A."/>
            <person name="Wingfield M.J."/>
            <person name="Wingfield B.D."/>
        </authorList>
    </citation>
    <scope>NUCLEOTIDE SEQUENCE [LARGE SCALE GENOMIC DNA]</scope>
    <source>
        <strain evidence="1 2">CMW 18300</strain>
    </source>
</reference>